<dbReference type="Proteomes" id="UP000293291">
    <property type="component" value="Unassembled WGS sequence"/>
</dbReference>
<comment type="caution">
    <text evidence="1">The sequence shown here is derived from an EMBL/GenBank/DDBJ whole genome shotgun (WGS) entry which is preliminary data.</text>
</comment>
<evidence type="ECO:0000313" key="2">
    <source>
        <dbReference type="Proteomes" id="UP000293291"/>
    </source>
</evidence>
<organism evidence="1 2">
    <name type="scientific">Nocardioides ganghwensis</name>
    <dbReference type="NCBI Taxonomy" id="252230"/>
    <lineage>
        <taxon>Bacteria</taxon>
        <taxon>Bacillati</taxon>
        <taxon>Actinomycetota</taxon>
        <taxon>Actinomycetes</taxon>
        <taxon>Propionibacteriales</taxon>
        <taxon>Nocardioidaceae</taxon>
        <taxon>Nocardioides</taxon>
    </lineage>
</organism>
<dbReference type="AlphaFoldDB" id="A0A4Q2SC39"/>
<evidence type="ECO:0000313" key="1">
    <source>
        <dbReference type="EMBL" id="RYC02815.1"/>
    </source>
</evidence>
<accession>A0A4Q2SC39</accession>
<name>A0A4Q2SC39_9ACTN</name>
<reference evidence="1 2" key="1">
    <citation type="submission" date="2019-01" db="EMBL/GenBank/DDBJ databases">
        <title>Novel species of Nocardioides.</title>
        <authorList>
            <person name="Liu Q."/>
            <person name="Xin Y.-H."/>
        </authorList>
    </citation>
    <scope>NUCLEOTIDE SEQUENCE [LARGE SCALE GENOMIC DNA]</scope>
    <source>
        <strain evidence="1 2">CGMCC 4.6875</strain>
    </source>
</reference>
<sequence length="153" mass="16785">MTAANDAALLEELRDMWTTYDPPPPDLVPTMIAVVAAADLDTEWEMLVLVRDSADEPAAQVRGLGTSRILYFTAAEGWSLDAELDEGQVRGQLLDFDGDLATVEVVVETTDGQSWTTGLDEVGFFAIAAEPTGSIRFTVRHRRKAISSRWVEL</sequence>
<dbReference type="EMBL" id="SDWU01000008">
    <property type="protein sequence ID" value="RYC02815.1"/>
    <property type="molecule type" value="Genomic_DNA"/>
</dbReference>
<protein>
    <submittedName>
        <fullName evidence="1">Uncharacterized protein</fullName>
    </submittedName>
</protein>
<keyword evidence="2" id="KW-1185">Reference proteome</keyword>
<dbReference type="RefSeq" id="WP_129454763.1">
    <property type="nucleotide sequence ID" value="NZ_JACXYX010000012.1"/>
</dbReference>
<proteinExistence type="predicted"/>
<dbReference type="OrthoDB" id="3689408at2"/>
<gene>
    <name evidence="1" type="ORF">EUA07_08785</name>
</gene>